<reference evidence="3" key="1">
    <citation type="submission" date="2016-10" db="EMBL/GenBank/DDBJ databases">
        <authorList>
            <person name="Varghese N."/>
            <person name="Submissions S."/>
        </authorList>
    </citation>
    <scope>NUCLEOTIDE SEQUENCE [LARGE SCALE GENOMIC DNA]</scope>
    <source>
        <strain evidence="3">DSM 13078</strain>
    </source>
</reference>
<dbReference type="EMBL" id="FOKW01000002">
    <property type="protein sequence ID" value="SFB84018.1"/>
    <property type="molecule type" value="Genomic_DNA"/>
</dbReference>
<dbReference type="RefSeq" id="WP_342708103.1">
    <property type="nucleotide sequence ID" value="NZ_FOKW01000002.1"/>
</dbReference>
<dbReference type="InterPro" id="IPR013762">
    <property type="entry name" value="Integrase-like_cat_sf"/>
</dbReference>
<dbReference type="AlphaFoldDB" id="A0A1I1EFC1"/>
<proteinExistence type="predicted"/>
<accession>A0A1I1EFC1</accession>
<dbReference type="InterPro" id="IPR011010">
    <property type="entry name" value="DNA_brk_join_enz"/>
</dbReference>
<dbReference type="Proteomes" id="UP000199161">
    <property type="component" value="Unassembled WGS sequence"/>
</dbReference>
<organism evidence="2 3">
    <name type="scientific">Natronobacterium haloterrestre</name>
    <name type="common">Halobiforma haloterrestris</name>
    <dbReference type="NCBI Taxonomy" id="148448"/>
    <lineage>
        <taxon>Archaea</taxon>
        <taxon>Methanobacteriati</taxon>
        <taxon>Methanobacteriota</taxon>
        <taxon>Stenosarchaea group</taxon>
        <taxon>Halobacteria</taxon>
        <taxon>Halobacteriales</taxon>
        <taxon>Natrialbaceae</taxon>
        <taxon>Natronobacterium</taxon>
    </lineage>
</organism>
<evidence type="ECO:0000313" key="2">
    <source>
        <dbReference type="EMBL" id="SFB84018.1"/>
    </source>
</evidence>
<dbReference type="GO" id="GO:0006310">
    <property type="term" value="P:DNA recombination"/>
    <property type="evidence" value="ECO:0007669"/>
    <property type="project" value="UniProtKB-KW"/>
</dbReference>
<dbReference type="GO" id="GO:0003677">
    <property type="term" value="F:DNA binding"/>
    <property type="evidence" value="ECO:0007669"/>
    <property type="project" value="InterPro"/>
</dbReference>
<sequence length="173" mass="20275">MCAWDLRRNEVASLHDSPFERDGDDPHITFDERKNGPGTVALIYGGEALSERIDQLERREEWSGYLFPSRQSATGHITGGTVQARFKRLAEQVNVRVYGEEPTSKMGRRFWYTMYNQAMNDLLKNLDVIAAERGSSDPSVVLKNYLSEYERREYRREFMRKRLVEVFAWTDRI</sequence>
<dbReference type="SUPFAM" id="SSF56349">
    <property type="entry name" value="DNA breaking-rejoining enzymes"/>
    <property type="match status" value="1"/>
</dbReference>
<gene>
    <name evidence="2" type="ORF">SAMN05444422_102324</name>
</gene>
<protein>
    <submittedName>
        <fullName evidence="2">Uncharacterized protein</fullName>
    </submittedName>
</protein>
<name>A0A1I1EFC1_NATHA</name>
<keyword evidence="3" id="KW-1185">Reference proteome</keyword>
<evidence type="ECO:0000313" key="3">
    <source>
        <dbReference type="Proteomes" id="UP000199161"/>
    </source>
</evidence>
<dbReference type="Gene3D" id="1.10.443.10">
    <property type="entry name" value="Intergrase catalytic core"/>
    <property type="match status" value="1"/>
</dbReference>
<dbReference type="GO" id="GO:0015074">
    <property type="term" value="P:DNA integration"/>
    <property type="evidence" value="ECO:0007669"/>
    <property type="project" value="InterPro"/>
</dbReference>
<keyword evidence="1" id="KW-0233">DNA recombination</keyword>
<evidence type="ECO:0000256" key="1">
    <source>
        <dbReference type="ARBA" id="ARBA00023172"/>
    </source>
</evidence>